<dbReference type="NCBIfam" id="TIGR00254">
    <property type="entry name" value="GGDEF"/>
    <property type="match status" value="1"/>
</dbReference>
<dbReference type="InterPro" id="IPR013655">
    <property type="entry name" value="PAS_fold_3"/>
</dbReference>
<dbReference type="PROSITE" id="PS50887">
    <property type="entry name" value="GGDEF"/>
    <property type="match status" value="1"/>
</dbReference>
<dbReference type="Gene3D" id="3.40.50.2300">
    <property type="match status" value="1"/>
</dbReference>
<dbReference type="Pfam" id="PF00563">
    <property type="entry name" value="EAL"/>
    <property type="match status" value="1"/>
</dbReference>
<feature type="domain" description="EAL" evidence="8">
    <location>
        <begin position="452"/>
        <end position="705"/>
    </location>
</feature>
<evidence type="ECO:0000256" key="6">
    <source>
        <dbReference type="PROSITE-ProRule" id="PRU00169"/>
    </source>
</evidence>
<keyword evidence="11" id="KW-1185">Reference proteome</keyword>
<dbReference type="PROSITE" id="PS50883">
    <property type="entry name" value="EAL"/>
    <property type="match status" value="1"/>
</dbReference>
<evidence type="ECO:0000256" key="2">
    <source>
        <dbReference type="ARBA" id="ARBA00023012"/>
    </source>
</evidence>
<keyword evidence="4" id="KW-0238">DNA-binding</keyword>
<dbReference type="RefSeq" id="WP_148579348.1">
    <property type="nucleotide sequence ID" value="NZ_SDKK01000010.1"/>
</dbReference>
<dbReference type="SMART" id="SM00448">
    <property type="entry name" value="REC"/>
    <property type="match status" value="1"/>
</dbReference>
<dbReference type="SMART" id="SM00267">
    <property type="entry name" value="GGDEF"/>
    <property type="match status" value="1"/>
</dbReference>
<dbReference type="GO" id="GO:0000160">
    <property type="term" value="P:phosphorelay signal transduction system"/>
    <property type="evidence" value="ECO:0007669"/>
    <property type="project" value="UniProtKB-KW"/>
</dbReference>
<dbReference type="InterPro" id="IPR000160">
    <property type="entry name" value="GGDEF_dom"/>
</dbReference>
<evidence type="ECO:0000256" key="4">
    <source>
        <dbReference type="ARBA" id="ARBA00023125"/>
    </source>
</evidence>
<dbReference type="Gene3D" id="2.10.70.100">
    <property type="match status" value="1"/>
</dbReference>
<dbReference type="FunFam" id="3.40.50.2300:FF:000001">
    <property type="entry name" value="DNA-binding response regulator PhoB"/>
    <property type="match status" value="1"/>
</dbReference>
<keyword evidence="5" id="KW-0804">Transcription</keyword>
<organism evidence="10 11">
    <name type="scientific">Zoogloea oleivorans</name>
    <dbReference type="NCBI Taxonomy" id="1552750"/>
    <lineage>
        <taxon>Bacteria</taxon>
        <taxon>Pseudomonadati</taxon>
        <taxon>Pseudomonadota</taxon>
        <taxon>Betaproteobacteria</taxon>
        <taxon>Rhodocyclales</taxon>
        <taxon>Zoogloeaceae</taxon>
        <taxon>Zoogloea</taxon>
    </lineage>
</organism>
<gene>
    <name evidence="10" type="ORF">ETQ85_12220</name>
</gene>
<reference evidence="10 11" key="1">
    <citation type="submission" date="2019-01" db="EMBL/GenBank/DDBJ databases">
        <title>Zoogloea oleivorans genome sequencing and assembly.</title>
        <authorList>
            <person name="Tancsics A."/>
            <person name="Farkas M."/>
            <person name="Kriszt B."/>
            <person name="Maroti G."/>
            <person name="Horvath B."/>
        </authorList>
    </citation>
    <scope>NUCLEOTIDE SEQUENCE [LARGE SCALE GENOMIC DNA]</scope>
    <source>
        <strain evidence="10 11">Buc</strain>
    </source>
</reference>
<evidence type="ECO:0000313" key="11">
    <source>
        <dbReference type="Proteomes" id="UP000389128"/>
    </source>
</evidence>
<dbReference type="SUPFAM" id="SSF55785">
    <property type="entry name" value="PYP-like sensor domain (PAS domain)"/>
    <property type="match status" value="1"/>
</dbReference>
<dbReference type="InterPro" id="IPR001633">
    <property type="entry name" value="EAL_dom"/>
</dbReference>
<evidence type="ECO:0000256" key="5">
    <source>
        <dbReference type="ARBA" id="ARBA00023163"/>
    </source>
</evidence>
<dbReference type="InterPro" id="IPR001789">
    <property type="entry name" value="Sig_transdc_resp-reg_receiver"/>
</dbReference>
<evidence type="ECO:0000313" key="10">
    <source>
        <dbReference type="EMBL" id="TYC56610.1"/>
    </source>
</evidence>
<dbReference type="InterPro" id="IPR029787">
    <property type="entry name" value="Nucleotide_cyclase"/>
</dbReference>
<dbReference type="AlphaFoldDB" id="A0A6C2CR69"/>
<feature type="domain" description="Response regulatory" evidence="7">
    <location>
        <begin position="8"/>
        <end position="124"/>
    </location>
</feature>
<evidence type="ECO:0000256" key="1">
    <source>
        <dbReference type="ARBA" id="ARBA00022553"/>
    </source>
</evidence>
<dbReference type="EMBL" id="SDKK01000010">
    <property type="protein sequence ID" value="TYC56610.1"/>
    <property type="molecule type" value="Genomic_DNA"/>
</dbReference>
<evidence type="ECO:0000256" key="3">
    <source>
        <dbReference type="ARBA" id="ARBA00023015"/>
    </source>
</evidence>
<dbReference type="Pfam" id="PF00072">
    <property type="entry name" value="Response_reg"/>
    <property type="match status" value="1"/>
</dbReference>
<name>A0A6C2CR69_9RHOO</name>
<dbReference type="Pfam" id="PF08447">
    <property type="entry name" value="PAS_3"/>
    <property type="match status" value="1"/>
</dbReference>
<protein>
    <submittedName>
        <fullName evidence="10">GGDEF and EAL domain-containing protein</fullName>
    </submittedName>
</protein>
<dbReference type="Gene3D" id="3.30.70.270">
    <property type="match status" value="1"/>
</dbReference>
<dbReference type="PROSITE" id="PS50110">
    <property type="entry name" value="RESPONSE_REGULATORY"/>
    <property type="match status" value="1"/>
</dbReference>
<dbReference type="InterPro" id="IPR052155">
    <property type="entry name" value="Biofilm_reg_signaling"/>
</dbReference>
<dbReference type="SMART" id="SM00052">
    <property type="entry name" value="EAL"/>
    <property type="match status" value="1"/>
</dbReference>
<dbReference type="InterPro" id="IPR011006">
    <property type="entry name" value="CheY-like_superfamily"/>
</dbReference>
<feature type="domain" description="GGDEF" evidence="9">
    <location>
        <begin position="297"/>
        <end position="443"/>
    </location>
</feature>
<keyword evidence="1 6" id="KW-0597">Phosphoprotein</keyword>
<evidence type="ECO:0000259" key="8">
    <source>
        <dbReference type="PROSITE" id="PS50883"/>
    </source>
</evidence>
<dbReference type="SUPFAM" id="SSF52172">
    <property type="entry name" value="CheY-like"/>
    <property type="match status" value="1"/>
</dbReference>
<dbReference type="CDD" id="cd17574">
    <property type="entry name" value="REC_OmpR"/>
    <property type="match status" value="1"/>
</dbReference>
<evidence type="ECO:0000259" key="9">
    <source>
        <dbReference type="PROSITE" id="PS50887"/>
    </source>
</evidence>
<dbReference type="GO" id="GO:0003677">
    <property type="term" value="F:DNA binding"/>
    <property type="evidence" value="ECO:0007669"/>
    <property type="project" value="UniProtKB-KW"/>
</dbReference>
<dbReference type="SUPFAM" id="SSF141868">
    <property type="entry name" value="EAL domain-like"/>
    <property type="match status" value="1"/>
</dbReference>
<dbReference type="Proteomes" id="UP000389128">
    <property type="component" value="Unassembled WGS sequence"/>
</dbReference>
<feature type="modified residue" description="4-aspartylphosphate" evidence="6">
    <location>
        <position position="57"/>
    </location>
</feature>
<dbReference type="Gene3D" id="3.20.20.450">
    <property type="entry name" value="EAL domain"/>
    <property type="match status" value="1"/>
</dbReference>
<proteinExistence type="predicted"/>
<accession>A0A6C2CR69</accession>
<keyword evidence="3" id="KW-0805">Transcription regulation</keyword>
<dbReference type="PANTHER" id="PTHR44757">
    <property type="entry name" value="DIGUANYLATE CYCLASE DGCP"/>
    <property type="match status" value="1"/>
</dbReference>
<keyword evidence="2" id="KW-0902">Two-component regulatory system</keyword>
<dbReference type="SUPFAM" id="SSF55073">
    <property type="entry name" value="Nucleotide cyclase"/>
    <property type="match status" value="1"/>
</dbReference>
<dbReference type="OrthoDB" id="9813903at2"/>
<evidence type="ECO:0000259" key="7">
    <source>
        <dbReference type="PROSITE" id="PS50110"/>
    </source>
</evidence>
<dbReference type="CDD" id="cd01949">
    <property type="entry name" value="GGDEF"/>
    <property type="match status" value="1"/>
</dbReference>
<comment type="caution">
    <text evidence="10">The sequence shown here is derived from an EMBL/GenBank/DDBJ whole genome shotgun (WGS) entry which is preliminary data.</text>
</comment>
<dbReference type="InterPro" id="IPR043128">
    <property type="entry name" value="Rev_trsase/Diguanyl_cyclase"/>
</dbReference>
<dbReference type="InterPro" id="IPR035919">
    <property type="entry name" value="EAL_sf"/>
</dbReference>
<dbReference type="Pfam" id="PF00990">
    <property type="entry name" value="GGDEF"/>
    <property type="match status" value="1"/>
</dbReference>
<dbReference type="CDD" id="cd01948">
    <property type="entry name" value="EAL"/>
    <property type="match status" value="1"/>
</dbReference>
<dbReference type="PANTHER" id="PTHR44757:SF2">
    <property type="entry name" value="BIOFILM ARCHITECTURE MAINTENANCE PROTEIN MBAA"/>
    <property type="match status" value="1"/>
</dbReference>
<dbReference type="InterPro" id="IPR035965">
    <property type="entry name" value="PAS-like_dom_sf"/>
</dbReference>
<sequence>MTVSNSPHVLVVDDDPLTRMMATEALREGGFTIREAEDGEQALALFDAAPPDLVLLDVMMPGLSGFEVCQQLRARQTGHLVPIIMLTGLDDGDSVERAFDVGATDFISKPINWTLLRFRIRYVLRSAEVMKELTRNKESLSNAQRIARLGSWEWFVKEDHVLRSAQYYRLFGQRADGFGEGMAAMLEHVYVPDRPLMAAALEGARKGTGFQLTYRVVWPDGSVRTLLETVEPLDGGGERGCSGMVMEGSVQDITEQVDAQRRIRQLAYFDHLTGLPNREFFRETLLGVTSRSLRHDSRCAVMVVDIDRFARINDSLGPERGDQVLQVIAHRLREAMGDRTPAEPAGGSGITRFKVARLAADEFGILMSDVGSVEEMLVLAHRLLQVVRAPIRVPGQDITLSARVGLAVMPDHATDADALLKAAETALNRAKRTNGDPVALFSEEMKVAAFLRFTLEGDLRRALGADELKVLYQPIVDVNQRAIVKAEALVRWSHMDRGSIPPPEFISLAEETGMIVPLSRCVMEQVCADIAALGDDLPDDFRVSINLSGVNFMDAQLLPTVRAVLAEAGIPASRIEFELTETVLMRDLDYATVILAQLREMGVRVAVDDFGTGYSSLAYLRRLAVDTLKIDRSFVNELDDGQGIAIVEAVIGLAHSLGLEVVAEGVETVAQLEALSRRGCHLIQGFLFARPMSSAMLAAALHNPAFVPATVQPAVRRGGVQLAF</sequence>
<dbReference type="Gene3D" id="3.30.450.20">
    <property type="entry name" value="PAS domain"/>
    <property type="match status" value="1"/>
</dbReference>